<evidence type="ECO:0000259" key="1">
    <source>
        <dbReference type="Pfam" id="PF05685"/>
    </source>
</evidence>
<reference evidence="2 3" key="1">
    <citation type="submission" date="2019-10" db="EMBL/GenBank/DDBJ databases">
        <title>Nocardia macrotermitis sp. nov. and Nocardia aurantia sp. nov., isolated from the gut of fungus growing-termite Macrotermes natalensis.</title>
        <authorList>
            <person name="Benndorf R."/>
            <person name="Schwitalla J."/>
            <person name="Martin K."/>
            <person name="De Beer W."/>
            <person name="Kaster A.-K."/>
            <person name="Vollmers J."/>
            <person name="Poulsen M."/>
            <person name="Beemelmanns C."/>
        </authorList>
    </citation>
    <scope>NUCLEOTIDE SEQUENCE [LARGE SCALE GENOMIC DNA]</scope>
    <source>
        <strain evidence="2 3">RB20</strain>
    </source>
</reference>
<dbReference type="InterPro" id="IPR012296">
    <property type="entry name" value="Nuclease_put_TT1808"/>
</dbReference>
<comment type="caution">
    <text evidence="2">The sequence shown here is derived from an EMBL/GenBank/DDBJ whole genome shotgun (WGS) entry which is preliminary data.</text>
</comment>
<evidence type="ECO:0000313" key="2">
    <source>
        <dbReference type="EMBL" id="MQY20277.1"/>
    </source>
</evidence>
<dbReference type="InterPro" id="IPR008538">
    <property type="entry name" value="Uma2"/>
</dbReference>
<dbReference type="AlphaFoldDB" id="A0A7K0D3N3"/>
<protein>
    <recommendedName>
        <fullName evidence="1">Putative restriction endonuclease domain-containing protein</fullName>
    </recommendedName>
</protein>
<gene>
    <name evidence="2" type="ORF">NRB20_33780</name>
</gene>
<dbReference type="SUPFAM" id="SSF52980">
    <property type="entry name" value="Restriction endonuclease-like"/>
    <property type="match status" value="1"/>
</dbReference>
<sequence length="233" mass="26614">MTDMGVPHVAPSNLPAYMTWEELELLPAEIAGQIELWNGRVVWARRGPAEHQDFTNLLWSGLRRCARQDMQDNLEHCWRVSTETNIFFGETGKSDYVTPDFLIYRCLEEEFQDIRAADVYVAGEVISPSNSDRDIEEKKVRYARGGIPWYWEVQMGHSPRRIKIVRAYALETGHGTLPAGVTPLHPANYVLAGMWRSGTPGTNDNTVQDKSDPDGITFEFPFPIRIPWSELEF</sequence>
<dbReference type="Pfam" id="PF05685">
    <property type="entry name" value="Uma2"/>
    <property type="match status" value="1"/>
</dbReference>
<dbReference type="Proteomes" id="UP000438448">
    <property type="component" value="Unassembled WGS sequence"/>
</dbReference>
<proteinExistence type="predicted"/>
<dbReference type="Gene3D" id="3.90.1570.10">
    <property type="entry name" value="tt1808, chain A"/>
    <property type="match status" value="1"/>
</dbReference>
<dbReference type="InterPro" id="IPR011335">
    <property type="entry name" value="Restrct_endonuc-II-like"/>
</dbReference>
<organism evidence="2 3">
    <name type="scientific">Nocardia macrotermitis</name>
    <dbReference type="NCBI Taxonomy" id="2585198"/>
    <lineage>
        <taxon>Bacteria</taxon>
        <taxon>Bacillati</taxon>
        <taxon>Actinomycetota</taxon>
        <taxon>Actinomycetes</taxon>
        <taxon>Mycobacteriales</taxon>
        <taxon>Nocardiaceae</taxon>
        <taxon>Nocardia</taxon>
    </lineage>
</organism>
<evidence type="ECO:0000313" key="3">
    <source>
        <dbReference type="Proteomes" id="UP000438448"/>
    </source>
</evidence>
<name>A0A7K0D3N3_9NOCA</name>
<accession>A0A7K0D3N3</accession>
<feature type="domain" description="Putative restriction endonuclease" evidence="1">
    <location>
        <begin position="20"/>
        <end position="154"/>
    </location>
</feature>
<dbReference type="CDD" id="cd06260">
    <property type="entry name" value="DUF820-like"/>
    <property type="match status" value="1"/>
</dbReference>
<keyword evidence="3" id="KW-1185">Reference proteome</keyword>
<dbReference type="EMBL" id="WEGK01000006">
    <property type="protein sequence ID" value="MQY20277.1"/>
    <property type="molecule type" value="Genomic_DNA"/>
</dbReference>